<evidence type="ECO:0000313" key="10">
    <source>
        <dbReference type="EMBL" id="CAA9549116.1"/>
    </source>
</evidence>
<dbReference type="GO" id="GO:0016407">
    <property type="term" value="F:acetyltransferase activity"/>
    <property type="evidence" value="ECO:0007669"/>
    <property type="project" value="TreeGrafter"/>
</dbReference>
<evidence type="ECO:0000259" key="9">
    <source>
        <dbReference type="PROSITE" id="PS51826"/>
    </source>
</evidence>
<dbReference type="InterPro" id="IPR003016">
    <property type="entry name" value="2-oxoA_DH_lipoyl-BS"/>
</dbReference>
<protein>
    <recommendedName>
        <fullName evidence="7">Dihydrolipoamide acetyltransferase component of pyruvate dehydrogenase complex</fullName>
        <ecNumber evidence="7">2.3.1.-</ecNumber>
    </recommendedName>
</protein>
<evidence type="ECO:0000256" key="4">
    <source>
        <dbReference type="ARBA" id="ARBA00022679"/>
    </source>
</evidence>
<dbReference type="PANTHER" id="PTHR43178:SF5">
    <property type="entry name" value="LIPOAMIDE ACYLTRANSFERASE COMPONENT OF BRANCHED-CHAIN ALPHA-KETO ACID DEHYDROGENASE COMPLEX, MITOCHONDRIAL"/>
    <property type="match status" value="1"/>
</dbReference>
<proteinExistence type="inferred from homology"/>
<evidence type="ECO:0000256" key="3">
    <source>
        <dbReference type="ARBA" id="ARBA00011484"/>
    </source>
</evidence>
<keyword evidence="5 7" id="KW-0450">Lipoyl</keyword>
<feature type="domain" description="Lipoyl-binding" evidence="8">
    <location>
        <begin position="6"/>
        <end position="81"/>
    </location>
</feature>
<evidence type="ECO:0000256" key="5">
    <source>
        <dbReference type="ARBA" id="ARBA00022823"/>
    </source>
</evidence>
<organism evidence="10">
    <name type="scientific">uncultured Thermomicrobiales bacterium</name>
    <dbReference type="NCBI Taxonomy" id="1645740"/>
    <lineage>
        <taxon>Bacteria</taxon>
        <taxon>Pseudomonadati</taxon>
        <taxon>Thermomicrobiota</taxon>
        <taxon>Thermomicrobia</taxon>
        <taxon>Thermomicrobiales</taxon>
        <taxon>environmental samples</taxon>
    </lineage>
</organism>
<accession>A0A6J4UF52</accession>
<dbReference type="Pfam" id="PF00198">
    <property type="entry name" value="2-oxoacid_dh"/>
    <property type="match status" value="1"/>
</dbReference>
<dbReference type="InterPro" id="IPR023213">
    <property type="entry name" value="CAT-like_dom_sf"/>
</dbReference>
<dbReference type="SUPFAM" id="SSF51230">
    <property type="entry name" value="Single hybrid motif"/>
    <property type="match status" value="1"/>
</dbReference>
<dbReference type="Gene3D" id="4.10.320.10">
    <property type="entry name" value="E3-binding domain"/>
    <property type="match status" value="1"/>
</dbReference>
<dbReference type="InterPro" id="IPR011053">
    <property type="entry name" value="Single_hybrid_motif"/>
</dbReference>
<dbReference type="PROSITE" id="PS00189">
    <property type="entry name" value="LIPOYL"/>
    <property type="match status" value="1"/>
</dbReference>
<evidence type="ECO:0000256" key="7">
    <source>
        <dbReference type="RuleBase" id="RU003423"/>
    </source>
</evidence>
<evidence type="ECO:0000259" key="8">
    <source>
        <dbReference type="PROSITE" id="PS50968"/>
    </source>
</evidence>
<dbReference type="InterPro" id="IPR036625">
    <property type="entry name" value="E3-bd_dom_sf"/>
</dbReference>
<dbReference type="Gene3D" id="3.30.559.10">
    <property type="entry name" value="Chloramphenicol acetyltransferase-like domain"/>
    <property type="match status" value="1"/>
</dbReference>
<comment type="cofactor">
    <cofactor evidence="1 7">
        <name>(R)-lipoate</name>
        <dbReference type="ChEBI" id="CHEBI:83088"/>
    </cofactor>
</comment>
<dbReference type="PROSITE" id="PS50968">
    <property type="entry name" value="BIOTINYL_LIPOYL"/>
    <property type="match status" value="1"/>
</dbReference>
<dbReference type="AlphaFoldDB" id="A0A6J4UF52"/>
<keyword evidence="4 7" id="KW-0808">Transferase</keyword>
<dbReference type="SUPFAM" id="SSF47005">
    <property type="entry name" value="Peripheral subunit-binding domain of 2-oxo acid dehydrogenase complex"/>
    <property type="match status" value="1"/>
</dbReference>
<gene>
    <name evidence="10" type="ORF">AVDCRST_MAG19-636</name>
</gene>
<feature type="domain" description="Peripheral subunit-binding (PSBD)" evidence="9">
    <location>
        <begin position="138"/>
        <end position="175"/>
    </location>
</feature>
<dbReference type="Pfam" id="PF02817">
    <property type="entry name" value="E3_binding"/>
    <property type="match status" value="1"/>
</dbReference>
<comment type="subunit">
    <text evidence="3">Forms a 24-polypeptide structural core with octahedral symmetry.</text>
</comment>
<dbReference type="CDD" id="cd06849">
    <property type="entry name" value="lipoyl_domain"/>
    <property type="match status" value="1"/>
</dbReference>
<dbReference type="PROSITE" id="PS51826">
    <property type="entry name" value="PSBD"/>
    <property type="match status" value="1"/>
</dbReference>
<dbReference type="InterPro" id="IPR000089">
    <property type="entry name" value="Biotin_lipoyl"/>
</dbReference>
<keyword evidence="6 7" id="KW-0012">Acyltransferase</keyword>
<dbReference type="InterPro" id="IPR001078">
    <property type="entry name" value="2-oxoacid_DH_actylTfrase"/>
</dbReference>
<sequence>MATGTATTITMPQLGESVTEGTIGAWLKRVGEPVGKYEALVEVVTDKVNAEVPSPVAGVLAEILVEPETTVPVGAVLCRIEEAGAGAPSTAVAGAAPAPAMGGDGDVADGGRAPFGSPTATVRRRGEIADEMELLRVRSSPAVRRIAEEHGIEIARIGGTGIGGRVTKQDLVAHLAVTPDAPEARAVPGAGAAAPLPAPAVDAGAASTPPVVAVREGVGPAPAAEVIPVPPPALEPGTESVGGRTRAAVLPGDEVVPVTPMRRTIAENTVRSERTAPHATVVMEVDMTRVVAFRAAQKEAFRRREGIELTFLPFAIKAATLALRDHPRLNAVWDGDRIIHRAAINVGVAVALDDGLIVPVIRNADRLSVAGLMHAVADLAARARDGGLTPDDVAGGTFTVNNPGSFGSLVSTPILVQPQAAILSTEAIVKRPMVVDDMIAVRSMMNLSLTIDHRVLDGLAAARFLQAVKGWLEAADGALSVY</sequence>
<dbReference type="EC" id="2.3.1.-" evidence="7"/>
<dbReference type="GO" id="GO:0005737">
    <property type="term" value="C:cytoplasm"/>
    <property type="evidence" value="ECO:0007669"/>
    <property type="project" value="TreeGrafter"/>
</dbReference>
<evidence type="ECO:0000256" key="2">
    <source>
        <dbReference type="ARBA" id="ARBA00007317"/>
    </source>
</evidence>
<dbReference type="Pfam" id="PF00364">
    <property type="entry name" value="Biotin_lipoyl"/>
    <property type="match status" value="1"/>
</dbReference>
<dbReference type="Gene3D" id="2.40.50.100">
    <property type="match status" value="1"/>
</dbReference>
<dbReference type="EMBL" id="CADCWL010000029">
    <property type="protein sequence ID" value="CAA9549116.1"/>
    <property type="molecule type" value="Genomic_DNA"/>
</dbReference>
<name>A0A6J4UF52_9BACT</name>
<evidence type="ECO:0000256" key="6">
    <source>
        <dbReference type="ARBA" id="ARBA00023315"/>
    </source>
</evidence>
<dbReference type="InterPro" id="IPR050743">
    <property type="entry name" value="2-oxoacid_DH_E2_comp"/>
</dbReference>
<dbReference type="FunFam" id="3.30.559.10:FF:000007">
    <property type="entry name" value="Dihydrolipoamide acetyltransferase component of pyruvate dehydrogenase complex"/>
    <property type="match status" value="1"/>
</dbReference>
<reference evidence="10" key="1">
    <citation type="submission" date="2020-02" db="EMBL/GenBank/DDBJ databases">
        <authorList>
            <person name="Meier V. D."/>
        </authorList>
    </citation>
    <scope>NUCLEOTIDE SEQUENCE</scope>
    <source>
        <strain evidence="10">AVDCRST_MAG19</strain>
    </source>
</reference>
<comment type="similarity">
    <text evidence="2 7">Belongs to the 2-oxoacid dehydrogenase family.</text>
</comment>
<dbReference type="GO" id="GO:0031405">
    <property type="term" value="F:lipoic acid binding"/>
    <property type="evidence" value="ECO:0007669"/>
    <property type="project" value="TreeGrafter"/>
</dbReference>
<dbReference type="SUPFAM" id="SSF52777">
    <property type="entry name" value="CoA-dependent acyltransferases"/>
    <property type="match status" value="1"/>
</dbReference>
<dbReference type="InterPro" id="IPR004167">
    <property type="entry name" value="PSBD"/>
</dbReference>
<dbReference type="PANTHER" id="PTHR43178">
    <property type="entry name" value="DIHYDROLIPOAMIDE ACETYLTRANSFERASE COMPONENT OF PYRUVATE DEHYDROGENASE COMPLEX"/>
    <property type="match status" value="1"/>
</dbReference>
<evidence type="ECO:0000256" key="1">
    <source>
        <dbReference type="ARBA" id="ARBA00001938"/>
    </source>
</evidence>